<proteinExistence type="predicted"/>
<dbReference type="OrthoDB" id="9793394at2"/>
<dbReference type="PANTHER" id="PTHR36449">
    <property type="entry name" value="ACETYLTRANSFERASE-RELATED"/>
    <property type="match status" value="1"/>
</dbReference>
<evidence type="ECO:0000313" key="8">
    <source>
        <dbReference type="Proteomes" id="UP000321062"/>
    </source>
</evidence>
<dbReference type="AlphaFoldDB" id="A0A5B9DMS2"/>
<evidence type="ECO:0000256" key="5">
    <source>
        <dbReference type="ARBA" id="ARBA00049880"/>
    </source>
</evidence>
<dbReference type="RefSeq" id="WP_147655876.1">
    <property type="nucleotide sequence ID" value="NZ_BMFM01000001.1"/>
</dbReference>
<keyword evidence="1" id="KW-0678">Repressor</keyword>
<name>A0A5B9DMS2_9HYPH</name>
<keyword evidence="4" id="KW-0012">Acyltransferase</keyword>
<dbReference type="PANTHER" id="PTHR36449:SF1">
    <property type="entry name" value="ACETYLTRANSFERASE"/>
    <property type="match status" value="1"/>
</dbReference>
<dbReference type="KEGG" id="yti:FNA67_09540"/>
<protein>
    <submittedName>
        <fullName evidence="7">GNAT family N-acetyltransferase</fullName>
    </submittedName>
</protein>
<comment type="catalytic activity">
    <reaction evidence="5">
        <text>glycyl-tRNA(Gly) + acetyl-CoA = N-acetylglycyl-tRNA(Gly) + CoA + H(+)</text>
        <dbReference type="Rhea" id="RHEA:81867"/>
        <dbReference type="Rhea" id="RHEA-COMP:9683"/>
        <dbReference type="Rhea" id="RHEA-COMP:19766"/>
        <dbReference type="ChEBI" id="CHEBI:15378"/>
        <dbReference type="ChEBI" id="CHEBI:57287"/>
        <dbReference type="ChEBI" id="CHEBI:57288"/>
        <dbReference type="ChEBI" id="CHEBI:78522"/>
        <dbReference type="ChEBI" id="CHEBI:232036"/>
    </reaction>
</comment>
<dbReference type="CDD" id="cd04301">
    <property type="entry name" value="NAT_SF"/>
    <property type="match status" value="1"/>
</dbReference>
<dbReference type="PROSITE" id="PS51186">
    <property type="entry name" value="GNAT"/>
    <property type="match status" value="1"/>
</dbReference>
<dbReference type="GO" id="GO:0016747">
    <property type="term" value="F:acyltransferase activity, transferring groups other than amino-acyl groups"/>
    <property type="evidence" value="ECO:0007669"/>
    <property type="project" value="InterPro"/>
</dbReference>
<feature type="domain" description="N-acetyltransferase" evidence="6">
    <location>
        <begin position="39"/>
        <end position="179"/>
    </location>
</feature>
<evidence type="ECO:0000313" key="7">
    <source>
        <dbReference type="EMBL" id="QEE20403.1"/>
    </source>
</evidence>
<organism evidence="7 8">
    <name type="scientific">Paradevosia tibetensis</name>
    <dbReference type="NCBI Taxonomy" id="1447062"/>
    <lineage>
        <taxon>Bacteria</taxon>
        <taxon>Pseudomonadati</taxon>
        <taxon>Pseudomonadota</taxon>
        <taxon>Alphaproteobacteria</taxon>
        <taxon>Hyphomicrobiales</taxon>
        <taxon>Devosiaceae</taxon>
        <taxon>Paradevosia</taxon>
    </lineage>
</organism>
<evidence type="ECO:0000256" key="3">
    <source>
        <dbReference type="ARBA" id="ARBA00022679"/>
    </source>
</evidence>
<keyword evidence="3 7" id="KW-0808">Transferase</keyword>
<dbReference type="Gene3D" id="3.40.630.30">
    <property type="match status" value="1"/>
</dbReference>
<dbReference type="SUPFAM" id="SSF55729">
    <property type="entry name" value="Acyl-CoA N-acyltransferases (Nat)"/>
    <property type="match status" value="1"/>
</dbReference>
<sequence>MSFIKSKSTTANQPLDLGLLRVIPLASKACLERFDCGDGDINSLASKAHKWMERNRARIFTAHEGEAVWGLGFYSLSIMVEDKRKIATPQAQAYDFGAPLIYIDAIGVRSPYQRQGIGRMLLIDALKRAHSVSKNVAVYGVALRSLNERTTKFYKDHGFGEIKDDGQCPLMVVPIWTLQDLFEAPPPTGTG</sequence>
<reference evidence="7 8" key="1">
    <citation type="journal article" date="2015" name="Int. J. Syst. Evol. Microbiol.">
        <title>Youhaiella tibetensis gen. nov., sp. nov., isolated from subsurface sediment.</title>
        <authorList>
            <person name="Wang Y.X."/>
            <person name="Huang F.Q."/>
            <person name="Nogi Y."/>
            <person name="Pang S.J."/>
            <person name="Wang P.K."/>
            <person name="Lv J."/>
        </authorList>
    </citation>
    <scope>NUCLEOTIDE SEQUENCE [LARGE SCALE GENOMIC DNA]</scope>
    <source>
        <strain evidence="8">fig4</strain>
    </source>
</reference>
<evidence type="ECO:0000259" key="6">
    <source>
        <dbReference type="PROSITE" id="PS51186"/>
    </source>
</evidence>
<keyword evidence="8" id="KW-1185">Reference proteome</keyword>
<gene>
    <name evidence="7" type="ORF">FNA67_09540</name>
</gene>
<evidence type="ECO:0000256" key="2">
    <source>
        <dbReference type="ARBA" id="ARBA00022649"/>
    </source>
</evidence>
<accession>A0A5B9DMS2</accession>
<evidence type="ECO:0000256" key="1">
    <source>
        <dbReference type="ARBA" id="ARBA00022491"/>
    </source>
</evidence>
<dbReference type="Pfam" id="PF00583">
    <property type="entry name" value="Acetyltransf_1"/>
    <property type="match status" value="1"/>
</dbReference>
<dbReference type="InterPro" id="IPR000182">
    <property type="entry name" value="GNAT_dom"/>
</dbReference>
<dbReference type="Proteomes" id="UP000321062">
    <property type="component" value="Chromosome"/>
</dbReference>
<keyword evidence="2" id="KW-1277">Toxin-antitoxin system</keyword>
<evidence type="ECO:0000256" key="4">
    <source>
        <dbReference type="ARBA" id="ARBA00023315"/>
    </source>
</evidence>
<dbReference type="EMBL" id="CP041690">
    <property type="protein sequence ID" value="QEE20403.1"/>
    <property type="molecule type" value="Genomic_DNA"/>
</dbReference>
<dbReference type="InterPro" id="IPR016181">
    <property type="entry name" value="Acyl_CoA_acyltransferase"/>
</dbReference>